<dbReference type="InterPro" id="IPR003646">
    <property type="entry name" value="SH3-like_bac-type"/>
</dbReference>
<dbReference type="PROSITE" id="PS51257">
    <property type="entry name" value="PROKAR_LIPOPROTEIN"/>
    <property type="match status" value="1"/>
</dbReference>
<gene>
    <name evidence="2" type="ORF">F7018_15030</name>
</gene>
<evidence type="ECO:0000313" key="3">
    <source>
        <dbReference type="Proteomes" id="UP000467305"/>
    </source>
</evidence>
<sequence>MKRVYIAIISASFMLLSCKDDKKSSQTETSTEIVKQEKEEVKKTAICLLEKLSIRATPKAKGKWITSMSLGEKIELTGEEETDSISKKLYYKVRLIDGKEGWTRASFLAVDGKVATLLKEATVYKRPDLLTKTDKKYSTMDIIAVLKTQDDWMLVKGKRAAGEYIEEGWIKAGNLSESSVDIAVAKFANVAMSNGAMTDRIKALEEIVNNTDFSSSSFIEKIQEKIEDYKSKNVKIDTEDAASN</sequence>
<evidence type="ECO:0000259" key="1">
    <source>
        <dbReference type="Pfam" id="PF08239"/>
    </source>
</evidence>
<dbReference type="Proteomes" id="UP000467305">
    <property type="component" value="Unassembled WGS sequence"/>
</dbReference>
<evidence type="ECO:0000313" key="2">
    <source>
        <dbReference type="EMBL" id="KAB1154282.1"/>
    </source>
</evidence>
<dbReference type="OrthoDB" id="981314at2"/>
<keyword evidence="3" id="KW-1185">Reference proteome</keyword>
<dbReference type="AlphaFoldDB" id="A0A7J5A9P0"/>
<dbReference type="EMBL" id="WAAU01000029">
    <property type="protein sequence ID" value="KAB1154282.1"/>
    <property type="molecule type" value="Genomic_DNA"/>
</dbReference>
<proteinExistence type="predicted"/>
<protein>
    <submittedName>
        <fullName evidence="2">SH3 domain-containing protein</fullName>
    </submittedName>
</protein>
<organism evidence="2 3">
    <name type="scientific">Tenacibaculum aiptasiae</name>
    <dbReference type="NCBI Taxonomy" id="426481"/>
    <lineage>
        <taxon>Bacteria</taxon>
        <taxon>Pseudomonadati</taxon>
        <taxon>Bacteroidota</taxon>
        <taxon>Flavobacteriia</taxon>
        <taxon>Flavobacteriales</taxon>
        <taxon>Flavobacteriaceae</taxon>
        <taxon>Tenacibaculum</taxon>
    </lineage>
</organism>
<comment type="caution">
    <text evidence="2">The sequence shown here is derived from an EMBL/GenBank/DDBJ whole genome shotgun (WGS) entry which is preliminary data.</text>
</comment>
<dbReference type="RefSeq" id="WP_150900916.1">
    <property type="nucleotide sequence ID" value="NZ_WAAU01000029.1"/>
</dbReference>
<dbReference type="Gene3D" id="2.30.30.40">
    <property type="entry name" value="SH3 Domains"/>
    <property type="match status" value="1"/>
</dbReference>
<feature type="domain" description="SH3b" evidence="1">
    <location>
        <begin position="52"/>
        <end position="108"/>
    </location>
</feature>
<reference evidence="2 3" key="1">
    <citation type="submission" date="2019-09" db="EMBL/GenBank/DDBJ databases">
        <authorList>
            <person name="Cao W.R."/>
        </authorList>
    </citation>
    <scope>NUCLEOTIDE SEQUENCE [LARGE SCALE GENOMIC DNA]</scope>
    <source>
        <strain evidence="3">a4</strain>
    </source>
</reference>
<name>A0A7J5A9P0_9FLAO</name>
<accession>A0A7J5A9P0</accession>
<dbReference type="Pfam" id="PF08239">
    <property type="entry name" value="SH3_3"/>
    <property type="match status" value="1"/>
</dbReference>